<dbReference type="EMBL" id="MNZO01000025">
    <property type="protein sequence ID" value="OIP87201.1"/>
    <property type="molecule type" value="Genomic_DNA"/>
</dbReference>
<dbReference type="Proteomes" id="UP000182344">
    <property type="component" value="Unassembled WGS sequence"/>
</dbReference>
<gene>
    <name evidence="2" type="ORF">AUK05_01825</name>
</gene>
<dbReference type="AlphaFoldDB" id="A0A1J5HQ31"/>
<accession>A0A1J5HQ31</accession>
<sequence length="178" mass="20690">MSLNLLPSQAKFQVEIIKAKSLSRKVLTIFLIIWVILVSVILVLKRDWWLKKEKIKYEVALSGYLQLSSEIITSQSIKFRAKLLGKVLRERFEYAQAFNMVENIFDSKIEIRDFELKEKKYFVMSVIASSDDAMKQVETRVAEVNMGTEPEVKNIVVKSAVYTKNTAQWLVTMEVYLK</sequence>
<comment type="caution">
    <text evidence="2">The sequence shown here is derived from an EMBL/GenBank/DDBJ whole genome shotgun (WGS) entry which is preliminary data.</text>
</comment>
<organism evidence="2 3">
    <name type="scientific">Candidatus Shapirobacteria bacterium CG2_30_35_20</name>
    <dbReference type="NCBI Taxonomy" id="1805376"/>
    <lineage>
        <taxon>Bacteria</taxon>
        <taxon>Candidatus Shapironibacteriota</taxon>
    </lineage>
</organism>
<protein>
    <submittedName>
        <fullName evidence="2">Uncharacterized protein</fullName>
    </submittedName>
</protein>
<feature type="transmembrane region" description="Helical" evidence="1">
    <location>
        <begin position="26"/>
        <end position="44"/>
    </location>
</feature>
<evidence type="ECO:0000256" key="1">
    <source>
        <dbReference type="SAM" id="Phobius"/>
    </source>
</evidence>
<keyword evidence="1" id="KW-1133">Transmembrane helix</keyword>
<reference evidence="2 3" key="1">
    <citation type="journal article" date="2016" name="Environ. Microbiol.">
        <title>Genomic resolution of a cold subsurface aquifer community provides metabolic insights for novel microbes adapted to high CO concentrations.</title>
        <authorList>
            <person name="Probst A.J."/>
            <person name="Castelle C.J."/>
            <person name="Singh A."/>
            <person name="Brown C.T."/>
            <person name="Anantharaman K."/>
            <person name="Sharon I."/>
            <person name="Hug L.A."/>
            <person name="Burstein D."/>
            <person name="Emerson J.B."/>
            <person name="Thomas B.C."/>
            <person name="Banfield J.F."/>
        </authorList>
    </citation>
    <scope>NUCLEOTIDE SEQUENCE [LARGE SCALE GENOMIC DNA]</scope>
    <source>
        <strain evidence="2">CG2_30_35_20</strain>
    </source>
</reference>
<keyword evidence="1" id="KW-0472">Membrane</keyword>
<keyword evidence="1" id="KW-0812">Transmembrane</keyword>
<dbReference type="STRING" id="1805376.AUK05_01825"/>
<proteinExistence type="predicted"/>
<name>A0A1J5HQ31_9BACT</name>
<evidence type="ECO:0000313" key="2">
    <source>
        <dbReference type="EMBL" id="OIP87201.1"/>
    </source>
</evidence>
<evidence type="ECO:0000313" key="3">
    <source>
        <dbReference type="Proteomes" id="UP000182344"/>
    </source>
</evidence>